<keyword evidence="5" id="KW-0560">Oxidoreductase</keyword>
<proteinExistence type="inferred from homology"/>
<organism evidence="7 8">
    <name type="scientific">Monilinia laxa</name>
    <name type="common">Brown rot fungus</name>
    <name type="synonym">Sclerotinia laxa</name>
    <dbReference type="NCBI Taxonomy" id="61186"/>
    <lineage>
        <taxon>Eukaryota</taxon>
        <taxon>Fungi</taxon>
        <taxon>Dikarya</taxon>
        <taxon>Ascomycota</taxon>
        <taxon>Pezizomycotina</taxon>
        <taxon>Leotiomycetes</taxon>
        <taxon>Helotiales</taxon>
        <taxon>Sclerotiniaceae</taxon>
        <taxon>Monilinia</taxon>
    </lineage>
</organism>
<dbReference type="EMBL" id="VIGI01000006">
    <property type="protein sequence ID" value="KAB8298585.1"/>
    <property type="molecule type" value="Genomic_DNA"/>
</dbReference>
<dbReference type="GO" id="GO:0050660">
    <property type="term" value="F:flavin adenine dinucleotide binding"/>
    <property type="evidence" value="ECO:0007669"/>
    <property type="project" value="InterPro"/>
</dbReference>
<dbReference type="InterPro" id="IPR036188">
    <property type="entry name" value="FAD/NAD-bd_sf"/>
</dbReference>
<dbReference type="PANTHER" id="PTHR10961:SF37">
    <property type="entry name" value="FAD DEPENDENT OXIDOREDUCTASE DOMAIN-CONTAINING PROTEIN"/>
    <property type="match status" value="1"/>
</dbReference>
<dbReference type="AlphaFoldDB" id="A0A5N6K734"/>
<keyword evidence="4" id="KW-0274">FAD</keyword>
<evidence type="ECO:0000313" key="7">
    <source>
        <dbReference type="EMBL" id="KAB8298585.1"/>
    </source>
</evidence>
<evidence type="ECO:0000313" key="8">
    <source>
        <dbReference type="Proteomes" id="UP000326757"/>
    </source>
</evidence>
<evidence type="ECO:0000256" key="5">
    <source>
        <dbReference type="ARBA" id="ARBA00023002"/>
    </source>
</evidence>
<dbReference type="SUPFAM" id="SSF51905">
    <property type="entry name" value="FAD/NAD(P)-binding domain"/>
    <property type="match status" value="1"/>
</dbReference>
<dbReference type="GO" id="GO:0008115">
    <property type="term" value="F:sarcosine oxidase activity"/>
    <property type="evidence" value="ECO:0007669"/>
    <property type="project" value="TreeGrafter"/>
</dbReference>
<dbReference type="Gene3D" id="3.30.9.10">
    <property type="entry name" value="D-Amino Acid Oxidase, subunit A, domain 2"/>
    <property type="match status" value="1"/>
</dbReference>
<dbReference type="Proteomes" id="UP000326757">
    <property type="component" value="Unassembled WGS sequence"/>
</dbReference>
<dbReference type="PANTHER" id="PTHR10961">
    <property type="entry name" value="PEROXISOMAL SARCOSINE OXIDASE"/>
    <property type="match status" value="1"/>
</dbReference>
<evidence type="ECO:0000256" key="3">
    <source>
        <dbReference type="ARBA" id="ARBA00022630"/>
    </source>
</evidence>
<evidence type="ECO:0000256" key="2">
    <source>
        <dbReference type="ARBA" id="ARBA00010989"/>
    </source>
</evidence>
<reference evidence="7 8" key="1">
    <citation type="submission" date="2019-06" db="EMBL/GenBank/DDBJ databases">
        <title>Genome Sequence of the Brown Rot Fungal Pathogen Monilinia laxa.</title>
        <authorList>
            <person name="De Miccolis Angelini R.M."/>
            <person name="Landi L."/>
            <person name="Abate D."/>
            <person name="Pollastro S."/>
            <person name="Romanazzi G."/>
            <person name="Faretra F."/>
        </authorList>
    </citation>
    <scope>NUCLEOTIDE SEQUENCE [LARGE SCALE GENOMIC DNA]</scope>
    <source>
        <strain evidence="7 8">Mlax316</strain>
    </source>
</reference>
<dbReference type="Gene3D" id="3.50.50.60">
    <property type="entry name" value="FAD/NAD(P)-binding domain"/>
    <property type="match status" value="1"/>
</dbReference>
<feature type="domain" description="FAD dependent oxidoreductase" evidence="6">
    <location>
        <begin position="17"/>
        <end position="398"/>
    </location>
</feature>
<accession>A0A5N6K734</accession>
<dbReference type="GO" id="GO:0051698">
    <property type="term" value="F:saccharopine oxidase activity"/>
    <property type="evidence" value="ECO:0007669"/>
    <property type="project" value="TreeGrafter"/>
</dbReference>
<evidence type="ECO:0000256" key="1">
    <source>
        <dbReference type="ARBA" id="ARBA00001974"/>
    </source>
</evidence>
<dbReference type="OrthoDB" id="2219495at2759"/>
<comment type="caution">
    <text evidence="7">The sequence shown here is derived from an EMBL/GenBank/DDBJ whole genome shotgun (WGS) entry which is preliminary data.</text>
</comment>
<comment type="similarity">
    <text evidence="2">Belongs to the MSOX/MTOX family.</text>
</comment>
<dbReference type="InterPro" id="IPR006076">
    <property type="entry name" value="FAD-dep_OxRdtase"/>
</dbReference>
<sequence length="436" mass="48895">MTSQSQSQSQSFINTSYLIVGSGVFGTSTAYHLSLKHPDSSIILLDRSFPFPCSLAASHDYNKIVRADYEDIFYCGLALKAREFWRNDPFYNQYYHQSGYVIVDDTGLGRRIIENYEKLGIFDHQARVVRPEEMKNMYNGCFEGTDWRGVREVFINEGSGWAEATKAVQSVAEMAKTNGVKFIEGDVDNLALKLDGTCIGVLTKDGRTFHADKVILSTGAGTAKLLADSASQMRHVLAEDRITAAAVVSGHVKLNETECAKMKHIPVFDHGVGDVMGAVLPPTPDGVLKFYVDVSLKNTIRHEHSGHMISTPPDEADQAQHTVPKSLEDECHRVMKGIYGKISEDFKFDSFRLCWDGITPNQDFIISPHPRCQNLYIATGGSFHGWKFLPIIGDYVVKMLDNELDADHAERWAWDRDQKGSAHKKFIPKRELQHLT</sequence>
<comment type="cofactor">
    <cofactor evidence="1">
        <name>FAD</name>
        <dbReference type="ChEBI" id="CHEBI:57692"/>
    </cofactor>
</comment>
<protein>
    <recommendedName>
        <fullName evidence="6">FAD dependent oxidoreductase domain-containing protein</fullName>
    </recommendedName>
</protein>
<evidence type="ECO:0000259" key="6">
    <source>
        <dbReference type="Pfam" id="PF01266"/>
    </source>
</evidence>
<dbReference type="InterPro" id="IPR045170">
    <property type="entry name" value="MTOX"/>
</dbReference>
<gene>
    <name evidence="7" type="ORF">EYC80_000764</name>
</gene>
<dbReference type="Pfam" id="PF01266">
    <property type="entry name" value="DAO"/>
    <property type="match status" value="1"/>
</dbReference>
<keyword evidence="3" id="KW-0285">Flavoprotein</keyword>
<evidence type="ECO:0000256" key="4">
    <source>
        <dbReference type="ARBA" id="ARBA00022827"/>
    </source>
</evidence>
<keyword evidence="8" id="KW-1185">Reference proteome</keyword>
<name>A0A5N6K734_MONLA</name>